<name>A0AAW1LWM2_POPJA</name>
<comment type="caution">
    <text evidence="2">The sequence shown here is derived from an EMBL/GenBank/DDBJ whole genome shotgun (WGS) entry which is preliminary data.</text>
</comment>
<feature type="chain" id="PRO_5043923519" evidence="1">
    <location>
        <begin position="21"/>
        <end position="207"/>
    </location>
</feature>
<evidence type="ECO:0000313" key="2">
    <source>
        <dbReference type="EMBL" id="KAK9738242.1"/>
    </source>
</evidence>
<dbReference type="Proteomes" id="UP001458880">
    <property type="component" value="Unassembled WGS sequence"/>
</dbReference>
<gene>
    <name evidence="2" type="ORF">QE152_g10075</name>
</gene>
<organism evidence="2 3">
    <name type="scientific">Popillia japonica</name>
    <name type="common">Japanese beetle</name>
    <dbReference type="NCBI Taxonomy" id="7064"/>
    <lineage>
        <taxon>Eukaryota</taxon>
        <taxon>Metazoa</taxon>
        <taxon>Ecdysozoa</taxon>
        <taxon>Arthropoda</taxon>
        <taxon>Hexapoda</taxon>
        <taxon>Insecta</taxon>
        <taxon>Pterygota</taxon>
        <taxon>Neoptera</taxon>
        <taxon>Endopterygota</taxon>
        <taxon>Coleoptera</taxon>
        <taxon>Polyphaga</taxon>
        <taxon>Scarabaeiformia</taxon>
        <taxon>Scarabaeidae</taxon>
        <taxon>Rutelinae</taxon>
        <taxon>Popillia</taxon>
    </lineage>
</organism>
<keyword evidence="3" id="KW-1185">Reference proteome</keyword>
<evidence type="ECO:0000313" key="3">
    <source>
        <dbReference type="Proteomes" id="UP001458880"/>
    </source>
</evidence>
<accession>A0AAW1LWM2</accession>
<reference evidence="2 3" key="1">
    <citation type="journal article" date="2024" name="BMC Genomics">
        <title>De novo assembly and annotation of Popillia japonica's genome with initial clues to its potential as an invasive pest.</title>
        <authorList>
            <person name="Cucini C."/>
            <person name="Boschi S."/>
            <person name="Funari R."/>
            <person name="Cardaioli E."/>
            <person name="Iannotti N."/>
            <person name="Marturano G."/>
            <person name="Paoli F."/>
            <person name="Bruttini M."/>
            <person name="Carapelli A."/>
            <person name="Frati F."/>
            <person name="Nardi F."/>
        </authorList>
    </citation>
    <scope>NUCLEOTIDE SEQUENCE [LARGE SCALE GENOMIC DNA]</scope>
    <source>
        <strain evidence="2">DMR45628</strain>
    </source>
</reference>
<dbReference type="AlphaFoldDB" id="A0AAW1LWM2"/>
<dbReference type="EMBL" id="JASPKY010000089">
    <property type="protein sequence ID" value="KAK9738242.1"/>
    <property type="molecule type" value="Genomic_DNA"/>
</dbReference>
<feature type="signal peptide" evidence="1">
    <location>
        <begin position="1"/>
        <end position="20"/>
    </location>
</feature>
<sequence>MMKFAVVSALLVYSSTQVQSGTISGFPSFSSGGFDSYGGGSFTGGFSHSAAAAPVPPPLPALPAPSIPDLGSGPDPSLIQSGGDGGDFHGGISIIGGGGAQQGQTLDLTGHAGDHSGKIFGGSFISASVSGKSGSDGSGSDGGHDIDIHSFGSLGGHGEGLGSYSGVSSYDVGHGGGDSGEVTSVLSGGSSYEGGDFGAGGHYGGWH</sequence>
<proteinExistence type="predicted"/>
<keyword evidence="1" id="KW-0732">Signal</keyword>
<evidence type="ECO:0000256" key="1">
    <source>
        <dbReference type="SAM" id="SignalP"/>
    </source>
</evidence>
<protein>
    <submittedName>
        <fullName evidence="2">Uncharacterized protein</fullName>
    </submittedName>
</protein>